<gene>
    <name evidence="4" type="primary">LOC102212463</name>
</gene>
<feature type="compositionally biased region" description="Polar residues" evidence="1">
    <location>
        <begin position="598"/>
        <end position="614"/>
    </location>
</feature>
<reference evidence="4" key="1">
    <citation type="submission" date="2025-08" db="UniProtKB">
        <authorList>
            <consortium name="RefSeq"/>
        </authorList>
    </citation>
    <scope>IDENTIFICATION</scope>
</reference>
<dbReference type="RefSeq" id="XP_005746002.2">
    <property type="nucleotide sequence ID" value="XM_005745945.2"/>
</dbReference>
<organism evidence="3 4">
    <name type="scientific">Pundamilia nyererei</name>
    <dbReference type="NCBI Taxonomy" id="303518"/>
    <lineage>
        <taxon>Eukaryota</taxon>
        <taxon>Metazoa</taxon>
        <taxon>Chordata</taxon>
        <taxon>Craniata</taxon>
        <taxon>Vertebrata</taxon>
        <taxon>Euteleostomi</taxon>
        <taxon>Actinopterygii</taxon>
        <taxon>Neopterygii</taxon>
        <taxon>Teleostei</taxon>
        <taxon>Neoteleostei</taxon>
        <taxon>Acanthomorphata</taxon>
        <taxon>Ovalentaria</taxon>
        <taxon>Cichlomorphae</taxon>
        <taxon>Cichliformes</taxon>
        <taxon>Cichlidae</taxon>
        <taxon>African cichlids</taxon>
        <taxon>Pseudocrenilabrinae</taxon>
        <taxon>Haplochromini</taxon>
        <taxon>Pundamilia</taxon>
    </lineage>
</organism>
<accession>A0A9Y3RQ36</accession>
<feature type="signal peptide" evidence="2">
    <location>
        <begin position="1"/>
        <end position="19"/>
    </location>
</feature>
<feature type="compositionally biased region" description="Polar residues" evidence="1">
    <location>
        <begin position="302"/>
        <end position="314"/>
    </location>
</feature>
<evidence type="ECO:0000313" key="4">
    <source>
        <dbReference type="RefSeq" id="XP_005746002.2"/>
    </source>
</evidence>
<feature type="region of interest" description="Disordered" evidence="1">
    <location>
        <begin position="165"/>
        <end position="190"/>
    </location>
</feature>
<sequence>MALSFRLSWLCTLLWSCLCFPPQEGYSTAHGYYLYESPQTSSTFHSGQSLNTNNENVGRQSFVSRQPEAFIDDKGQDANAEMKQSQPDKFHGASSAPLIGQNEQSGYHHPFDLLVRGHTQEPVKGVAFPTMSHLKEFIENMKRSFLVPGSDLSRHFETAREKMKTLGTSMDYGPTPDKGGTASGDSRINNDRIEEGANYQTPNKRLSFPDPFDSSASLISSSVYDNQKFRPGTTFYPHDHLAATGLASRNLAHGFPWGNNDLSVSVESERHKPPEKTQFPSSSFHRHGSSYSEHVTAPPVNPANSPSQDFSQYSSETSNLTPYWKDMLKPVHASYSRAPLMGYWRPPGGFELTKDFHRVSQTDVPPAKNLPSAYSYGKKHPLSMQHYWPKYKTRIGASVQPGKPTDSKELRTVKYASNIHWPPSGSVSLSFNDPLPQWRRGHMGYQSSPQYPQIPHYKQKQMDRARWMFTAKPLSFVPGYQKVSAVPFVLNAGAKHENSNLYNQELFSAFQKPHYNRLRNPPQSGLTSYGVRNTLGSFSKPQRQTVRSERLRPFMQSNRHMPRVSVSRRPRHLANWPSEQQPKPTGLMPKCVIKRNTKSLLPQESRNTSPSSPYVKSKNRFTRAVAYLSKVCFTSRTVQGKSNNNQWRLVRRWHE</sequence>
<dbReference type="Proteomes" id="UP000695023">
    <property type="component" value="Unplaced"/>
</dbReference>
<feature type="region of interest" description="Disordered" evidence="1">
    <location>
        <begin position="265"/>
        <end position="314"/>
    </location>
</feature>
<evidence type="ECO:0000256" key="2">
    <source>
        <dbReference type="SAM" id="SignalP"/>
    </source>
</evidence>
<feature type="chain" id="PRO_5041315834" evidence="2">
    <location>
        <begin position="20"/>
        <end position="655"/>
    </location>
</feature>
<feature type="region of interest" description="Disordered" evidence="1">
    <location>
        <begin position="597"/>
        <end position="616"/>
    </location>
</feature>
<keyword evidence="2" id="KW-0732">Signal</keyword>
<keyword evidence="3" id="KW-1185">Reference proteome</keyword>
<dbReference type="GeneID" id="102212463"/>
<name>A0A9Y3RQ36_9CICH</name>
<evidence type="ECO:0000313" key="3">
    <source>
        <dbReference type="Proteomes" id="UP000695023"/>
    </source>
</evidence>
<dbReference type="AlphaFoldDB" id="A0A9Y3RQ36"/>
<protein>
    <submittedName>
        <fullName evidence="4">Uncharacterized protein LOC102212463</fullName>
    </submittedName>
</protein>
<proteinExistence type="predicted"/>
<evidence type="ECO:0000256" key="1">
    <source>
        <dbReference type="SAM" id="MobiDB-lite"/>
    </source>
</evidence>